<sequence length="249" mass="27692">MRQTNGANPAQGFYYEGDSAFWQQFDNSYENLGRKNSFVSAGPHWANVSNAPYANIHKTTSAQGGINTDLIITGPGINKAGSIDNTPMAVYDIAPTLYEFAGIDPNKKIKDISPVPVRGVSFKQHFTQGTPVKTRYSFAMELHNQAALVEGNWKLRRLVPTSAKAEMAPWELFNLKDDPLETQNLAAQYPDILEKLRQQYEQFAKTGMVIEAKGEAIDYIGYNEKTGNYLGIDPETHKRIVPTLTQSGE</sequence>
<evidence type="ECO:0000256" key="2">
    <source>
        <dbReference type="ARBA" id="ARBA00022801"/>
    </source>
</evidence>
<feature type="domain" description="N-sulphoglucosamine sulphohydrolase C-terminal" evidence="3">
    <location>
        <begin position="66"/>
        <end position="203"/>
    </location>
</feature>
<dbReference type="PANTHER" id="PTHR42693:SF53">
    <property type="entry name" value="ENDO-4-O-SULFATASE"/>
    <property type="match status" value="1"/>
</dbReference>
<protein>
    <submittedName>
        <fullName evidence="4">Arylsulfatase</fullName>
        <ecNumber evidence="4">3.1.6.1</ecNumber>
    </submittedName>
</protein>
<comment type="similarity">
    <text evidence="1">Belongs to the sulfatase family.</text>
</comment>
<dbReference type="EC" id="3.1.6.1" evidence="4"/>
<evidence type="ECO:0000313" key="4">
    <source>
        <dbReference type="EMBL" id="SUC33326.1"/>
    </source>
</evidence>
<evidence type="ECO:0000256" key="1">
    <source>
        <dbReference type="ARBA" id="ARBA00008779"/>
    </source>
</evidence>
<dbReference type="Pfam" id="PF16347">
    <property type="entry name" value="SGSH_C"/>
    <property type="match status" value="1"/>
</dbReference>
<dbReference type="PANTHER" id="PTHR42693">
    <property type="entry name" value="ARYLSULFATASE FAMILY MEMBER"/>
    <property type="match status" value="1"/>
</dbReference>
<name>A0A379FXF0_PRORE</name>
<organism evidence="4 5">
    <name type="scientific">Providencia rettgeri</name>
    <dbReference type="NCBI Taxonomy" id="587"/>
    <lineage>
        <taxon>Bacteria</taxon>
        <taxon>Pseudomonadati</taxon>
        <taxon>Pseudomonadota</taxon>
        <taxon>Gammaproteobacteria</taxon>
        <taxon>Enterobacterales</taxon>
        <taxon>Morganellaceae</taxon>
        <taxon>Providencia</taxon>
    </lineage>
</organism>
<keyword evidence="2 4" id="KW-0378">Hydrolase</keyword>
<dbReference type="SUPFAM" id="SSF53649">
    <property type="entry name" value="Alkaline phosphatase-like"/>
    <property type="match status" value="1"/>
</dbReference>
<evidence type="ECO:0000313" key="5">
    <source>
        <dbReference type="Proteomes" id="UP000254208"/>
    </source>
</evidence>
<evidence type="ECO:0000259" key="3">
    <source>
        <dbReference type="Pfam" id="PF16347"/>
    </source>
</evidence>
<dbReference type="Gene3D" id="3.40.720.10">
    <property type="entry name" value="Alkaline Phosphatase, subunit A"/>
    <property type="match status" value="1"/>
</dbReference>
<dbReference type="InterPro" id="IPR050738">
    <property type="entry name" value="Sulfatase"/>
</dbReference>
<dbReference type="EMBL" id="UGTZ01000001">
    <property type="protein sequence ID" value="SUC33326.1"/>
    <property type="molecule type" value="Genomic_DNA"/>
</dbReference>
<dbReference type="GO" id="GO:0004065">
    <property type="term" value="F:arylsulfatase activity"/>
    <property type="evidence" value="ECO:0007669"/>
    <property type="project" value="UniProtKB-EC"/>
</dbReference>
<dbReference type="InterPro" id="IPR017850">
    <property type="entry name" value="Alkaline_phosphatase_core_sf"/>
</dbReference>
<dbReference type="Proteomes" id="UP000254208">
    <property type="component" value="Unassembled WGS sequence"/>
</dbReference>
<dbReference type="InterPro" id="IPR032506">
    <property type="entry name" value="SGSH_C"/>
</dbReference>
<dbReference type="AlphaFoldDB" id="A0A379FXF0"/>
<proteinExistence type="inferred from homology"/>
<gene>
    <name evidence="4" type="primary">atsA_2</name>
    <name evidence="4" type="ORF">NCTC11801_04340</name>
</gene>
<reference evidence="4 5" key="1">
    <citation type="submission" date="2018-06" db="EMBL/GenBank/DDBJ databases">
        <authorList>
            <consortium name="Pathogen Informatics"/>
            <person name="Doyle S."/>
        </authorList>
    </citation>
    <scope>NUCLEOTIDE SEQUENCE [LARGE SCALE GENOMIC DNA]</scope>
    <source>
        <strain evidence="4 5">NCTC11801</strain>
    </source>
</reference>
<dbReference type="Gene3D" id="3.30.1120.10">
    <property type="match status" value="1"/>
</dbReference>
<accession>A0A379FXF0</accession>